<dbReference type="AlphaFoldDB" id="C1MR70"/>
<feature type="signal peptide" evidence="2">
    <location>
        <begin position="1"/>
        <end position="27"/>
    </location>
</feature>
<reference evidence="3 4" key="1">
    <citation type="journal article" date="2009" name="Science">
        <title>Green evolution and dynamic adaptations revealed by genomes of the marine picoeukaryotes Micromonas.</title>
        <authorList>
            <person name="Worden A.Z."/>
            <person name="Lee J.H."/>
            <person name="Mock T."/>
            <person name="Rouze P."/>
            <person name="Simmons M.P."/>
            <person name="Aerts A.L."/>
            <person name="Allen A.E."/>
            <person name="Cuvelier M.L."/>
            <person name="Derelle E."/>
            <person name="Everett M.V."/>
            <person name="Foulon E."/>
            <person name="Grimwood J."/>
            <person name="Gundlach H."/>
            <person name="Henrissat B."/>
            <person name="Napoli C."/>
            <person name="McDonald S.M."/>
            <person name="Parker M.S."/>
            <person name="Rombauts S."/>
            <person name="Salamov A."/>
            <person name="Von Dassow P."/>
            <person name="Badger J.H."/>
            <person name="Coutinho P.M."/>
            <person name="Demir E."/>
            <person name="Dubchak I."/>
            <person name="Gentemann C."/>
            <person name="Eikrem W."/>
            <person name="Gready J.E."/>
            <person name="John U."/>
            <person name="Lanier W."/>
            <person name="Lindquist E.A."/>
            <person name="Lucas S."/>
            <person name="Mayer K.F."/>
            <person name="Moreau H."/>
            <person name="Not F."/>
            <person name="Otillar R."/>
            <person name="Panaud O."/>
            <person name="Pangilinan J."/>
            <person name="Paulsen I."/>
            <person name="Piegu B."/>
            <person name="Poliakov A."/>
            <person name="Robbens S."/>
            <person name="Schmutz J."/>
            <person name="Toulza E."/>
            <person name="Wyss T."/>
            <person name="Zelensky A."/>
            <person name="Zhou K."/>
            <person name="Armbrust E.V."/>
            <person name="Bhattacharya D."/>
            <person name="Goodenough U.W."/>
            <person name="Van de Peer Y."/>
            <person name="Grigoriev I.V."/>
        </authorList>
    </citation>
    <scope>NUCLEOTIDE SEQUENCE [LARGE SCALE GENOMIC DNA]</scope>
    <source>
        <strain evidence="3 4">CCMP1545</strain>
    </source>
</reference>
<dbReference type="EMBL" id="GG663738">
    <property type="protein sequence ID" value="EEH57831.1"/>
    <property type="molecule type" value="Genomic_DNA"/>
</dbReference>
<dbReference type="KEGG" id="mpp:MICPUCDRAFT_57548"/>
<feature type="compositionally biased region" description="Gly residues" evidence="1">
    <location>
        <begin position="112"/>
        <end position="145"/>
    </location>
</feature>
<proteinExistence type="predicted"/>
<dbReference type="GeneID" id="9683318"/>
<feature type="chain" id="PRO_5002912052" evidence="2">
    <location>
        <begin position="28"/>
        <end position="145"/>
    </location>
</feature>
<evidence type="ECO:0000256" key="1">
    <source>
        <dbReference type="SAM" id="MobiDB-lite"/>
    </source>
</evidence>
<organism evidence="4">
    <name type="scientific">Micromonas pusilla (strain CCMP1545)</name>
    <name type="common">Picoplanktonic green alga</name>
    <dbReference type="NCBI Taxonomy" id="564608"/>
    <lineage>
        <taxon>Eukaryota</taxon>
        <taxon>Viridiplantae</taxon>
        <taxon>Chlorophyta</taxon>
        <taxon>Mamiellophyceae</taxon>
        <taxon>Mamiellales</taxon>
        <taxon>Mamiellaceae</taxon>
        <taxon>Micromonas</taxon>
    </lineage>
</organism>
<gene>
    <name evidence="3" type="ORF">MICPUCDRAFT_57548</name>
</gene>
<dbReference type="RefSeq" id="XP_003057880.1">
    <property type="nucleotide sequence ID" value="XM_003057834.1"/>
</dbReference>
<accession>C1MR70</accession>
<feature type="region of interest" description="Disordered" evidence="1">
    <location>
        <begin position="76"/>
        <end position="145"/>
    </location>
</feature>
<keyword evidence="4" id="KW-1185">Reference proteome</keyword>
<keyword evidence="2" id="KW-0732">Signal</keyword>
<feature type="compositionally biased region" description="Gly residues" evidence="1">
    <location>
        <begin position="91"/>
        <end position="104"/>
    </location>
</feature>
<protein>
    <submittedName>
        <fullName evidence="3">Predicted protein</fullName>
    </submittedName>
</protein>
<name>C1MR70_MICPC</name>
<evidence type="ECO:0000313" key="3">
    <source>
        <dbReference type="EMBL" id="EEH57831.1"/>
    </source>
</evidence>
<sequence>MKEWYKWWFCVAAVLAVLAHCASPVAATYYGTYCVEPAVWYDVDGVCVYPGTPQYTVVVNRPGYVGAGAVGFAAGKASNYRPNYGRPDRPGGPGGDRPGRGSGGPSTRPSAGRGGGSVGGGGRGGGGRGGGGRGGGGRGGGGRRG</sequence>
<dbReference type="Proteomes" id="UP000001876">
    <property type="component" value="Unassembled WGS sequence"/>
</dbReference>
<evidence type="ECO:0000313" key="4">
    <source>
        <dbReference type="Proteomes" id="UP000001876"/>
    </source>
</evidence>
<evidence type="ECO:0000256" key="2">
    <source>
        <dbReference type="SAM" id="SignalP"/>
    </source>
</evidence>